<dbReference type="NCBIfam" id="TIGR00254">
    <property type="entry name" value="GGDEF"/>
    <property type="match status" value="1"/>
</dbReference>
<dbReference type="STRING" id="1291052.FC18_GL001542"/>
<dbReference type="InterPro" id="IPR035919">
    <property type="entry name" value="EAL_sf"/>
</dbReference>
<keyword evidence="1" id="KW-1133">Transmembrane helix</keyword>
<feature type="transmembrane region" description="Helical" evidence="1">
    <location>
        <begin position="126"/>
        <end position="145"/>
    </location>
</feature>
<dbReference type="InterPro" id="IPR050469">
    <property type="entry name" value="Diguanylate_Cyclase"/>
</dbReference>
<name>A0A0R1ZW33_9LACO</name>
<dbReference type="GO" id="GO:1902201">
    <property type="term" value="P:negative regulation of bacterial-type flagellum-dependent cell motility"/>
    <property type="evidence" value="ECO:0007669"/>
    <property type="project" value="TreeGrafter"/>
</dbReference>
<feature type="transmembrane region" description="Helical" evidence="1">
    <location>
        <begin position="184"/>
        <end position="201"/>
    </location>
</feature>
<dbReference type="Gene3D" id="3.30.70.270">
    <property type="match status" value="1"/>
</dbReference>
<dbReference type="EMBL" id="AYYO01000027">
    <property type="protein sequence ID" value="KRM55251.1"/>
    <property type="molecule type" value="Genomic_DNA"/>
</dbReference>
<evidence type="ECO:0000256" key="1">
    <source>
        <dbReference type="SAM" id="Phobius"/>
    </source>
</evidence>
<reference evidence="4 5" key="1">
    <citation type="journal article" date="2015" name="Genome Announc.">
        <title>Expanding the biotechnology potential of lactobacilli through comparative genomics of 213 strains and associated genera.</title>
        <authorList>
            <person name="Sun Z."/>
            <person name="Harris H.M."/>
            <person name="McCann A."/>
            <person name="Guo C."/>
            <person name="Argimon S."/>
            <person name="Zhang W."/>
            <person name="Yang X."/>
            <person name="Jeffery I.B."/>
            <person name="Cooney J.C."/>
            <person name="Kagawa T.F."/>
            <person name="Liu W."/>
            <person name="Song Y."/>
            <person name="Salvetti E."/>
            <person name="Wrobel A."/>
            <person name="Rasinkangas P."/>
            <person name="Parkhill J."/>
            <person name="Rea M.C."/>
            <person name="O'Sullivan O."/>
            <person name="Ritari J."/>
            <person name="Douillard F.P."/>
            <person name="Paul Ross R."/>
            <person name="Yang R."/>
            <person name="Briner A.E."/>
            <person name="Felis G.E."/>
            <person name="de Vos W.M."/>
            <person name="Barrangou R."/>
            <person name="Klaenhammer T.R."/>
            <person name="Caufield P.W."/>
            <person name="Cui Y."/>
            <person name="Zhang H."/>
            <person name="O'Toole P.W."/>
        </authorList>
    </citation>
    <scope>NUCLEOTIDE SEQUENCE [LARGE SCALE GENOMIC DNA]</scope>
    <source>
        <strain evidence="4 5">DSM 20505</strain>
    </source>
</reference>
<organism evidence="4 5">
    <name type="scientific">Lacticaseibacillus sharpeae JCM 1186 = DSM 20505</name>
    <dbReference type="NCBI Taxonomy" id="1291052"/>
    <lineage>
        <taxon>Bacteria</taxon>
        <taxon>Bacillati</taxon>
        <taxon>Bacillota</taxon>
        <taxon>Bacilli</taxon>
        <taxon>Lactobacillales</taxon>
        <taxon>Lactobacillaceae</taxon>
        <taxon>Lacticaseibacillus</taxon>
    </lineage>
</organism>
<comment type="caution">
    <text evidence="4">The sequence shown here is derived from an EMBL/GenBank/DDBJ whole genome shotgun (WGS) entry which is preliminary data.</text>
</comment>
<dbReference type="CDD" id="cd01949">
    <property type="entry name" value="GGDEF"/>
    <property type="match status" value="1"/>
</dbReference>
<evidence type="ECO:0000259" key="3">
    <source>
        <dbReference type="PROSITE" id="PS50887"/>
    </source>
</evidence>
<sequence length="616" mass="69140">MDNISLVKTVQILPTQIAIAAFFAMGFVTTYYWLWRRALVTTPKGSRQYLARVELLLSGLGLTALLFWMGFVAPLSTNAMMFHNLGLYIVFFMLCDARINFGEYLVRAAAVLFVVAMHNFGNFDRWQGFVSLAAVLLIELVVYIFDRQVRNSTWGSTLLVVAMACSVWPFVPAVSASASLTVTPVTRVEAILLFVIMSYIGHRYWARQDRLATVSTEMTVQANYDALTNARSFSLFERDIAEMFTDSQANGTPLTVVMFDIDHFKAFNDHFGHPAGDAVLAGVVATVRKAIGEYLESDYLYRVGGEEFVALFPNMTVTQATRIARAMVHAVRATTFTYEAVELHVTLSMGVTAVRADDEQETDTYKRVDEFLYQSKHAGRDTITIEGHSERSDGQQENTGYRFFSQPIVDVSSDDHQLIARELLLRMRSADGARWLLPNTFDIDVDVQIALIRSVLVDAETQHLGLNLLPSQFVDFRVARALSTFVQSTPNFNLTIELTGVPDAENLTVLMGIYHDAGIRIAIDNVGSVNHYEAMVPLLKYVDVLKFSLQNLRRSHDTVNLDTRINFWKQVADDNGCLLMVTGVETRRDATHLRSRFGITVQEGYLYGKPRLALAK</sequence>
<dbReference type="GO" id="GO:0005886">
    <property type="term" value="C:plasma membrane"/>
    <property type="evidence" value="ECO:0007669"/>
    <property type="project" value="TreeGrafter"/>
</dbReference>
<dbReference type="InterPro" id="IPR029787">
    <property type="entry name" value="Nucleotide_cyclase"/>
</dbReference>
<dbReference type="Pfam" id="PF00563">
    <property type="entry name" value="EAL"/>
    <property type="match status" value="1"/>
</dbReference>
<dbReference type="AlphaFoldDB" id="A0A0R1ZW33"/>
<dbReference type="Proteomes" id="UP000051679">
    <property type="component" value="Unassembled WGS sequence"/>
</dbReference>
<feature type="domain" description="GGDEF" evidence="3">
    <location>
        <begin position="252"/>
        <end position="388"/>
    </location>
</feature>
<keyword evidence="1" id="KW-0812">Transmembrane</keyword>
<gene>
    <name evidence="4" type="ORF">FC18_GL001542</name>
</gene>
<dbReference type="SMART" id="SM00052">
    <property type="entry name" value="EAL"/>
    <property type="match status" value="1"/>
</dbReference>
<dbReference type="RefSeq" id="WP_056975804.1">
    <property type="nucleotide sequence ID" value="NZ_AYYO01000027.1"/>
</dbReference>
<dbReference type="InterPro" id="IPR000160">
    <property type="entry name" value="GGDEF_dom"/>
</dbReference>
<dbReference type="InterPro" id="IPR001633">
    <property type="entry name" value="EAL_dom"/>
</dbReference>
<protein>
    <submittedName>
        <fullName evidence="4">Signal transduction diguanylate cyclase</fullName>
    </submittedName>
</protein>
<keyword evidence="5" id="KW-1185">Reference proteome</keyword>
<dbReference type="PATRIC" id="fig|1291052.5.peg.1567"/>
<proteinExistence type="predicted"/>
<evidence type="ECO:0000259" key="2">
    <source>
        <dbReference type="PROSITE" id="PS50883"/>
    </source>
</evidence>
<feature type="domain" description="EAL" evidence="2">
    <location>
        <begin position="384"/>
        <end position="616"/>
    </location>
</feature>
<dbReference type="PANTHER" id="PTHR45138:SF9">
    <property type="entry name" value="DIGUANYLATE CYCLASE DGCM-RELATED"/>
    <property type="match status" value="1"/>
</dbReference>
<feature type="transmembrane region" description="Helical" evidence="1">
    <location>
        <begin position="157"/>
        <end position="178"/>
    </location>
</feature>
<dbReference type="PROSITE" id="PS50883">
    <property type="entry name" value="EAL"/>
    <property type="match status" value="1"/>
</dbReference>
<evidence type="ECO:0000313" key="4">
    <source>
        <dbReference type="EMBL" id="KRM55251.1"/>
    </source>
</evidence>
<dbReference type="SMART" id="SM00267">
    <property type="entry name" value="GGDEF"/>
    <property type="match status" value="1"/>
</dbReference>
<dbReference type="Gene3D" id="3.20.20.450">
    <property type="entry name" value="EAL domain"/>
    <property type="match status" value="1"/>
</dbReference>
<dbReference type="PANTHER" id="PTHR45138">
    <property type="entry name" value="REGULATORY COMPONENTS OF SENSORY TRANSDUCTION SYSTEM"/>
    <property type="match status" value="1"/>
</dbReference>
<dbReference type="GO" id="GO:0043709">
    <property type="term" value="P:cell adhesion involved in single-species biofilm formation"/>
    <property type="evidence" value="ECO:0007669"/>
    <property type="project" value="TreeGrafter"/>
</dbReference>
<dbReference type="InterPro" id="IPR043128">
    <property type="entry name" value="Rev_trsase/Diguanyl_cyclase"/>
</dbReference>
<dbReference type="SUPFAM" id="SSF141868">
    <property type="entry name" value="EAL domain-like"/>
    <property type="match status" value="1"/>
</dbReference>
<dbReference type="PROSITE" id="PS50887">
    <property type="entry name" value="GGDEF"/>
    <property type="match status" value="1"/>
</dbReference>
<dbReference type="GO" id="GO:0052621">
    <property type="term" value="F:diguanylate cyclase activity"/>
    <property type="evidence" value="ECO:0007669"/>
    <property type="project" value="TreeGrafter"/>
</dbReference>
<accession>A0A0R1ZW33</accession>
<dbReference type="SUPFAM" id="SSF55073">
    <property type="entry name" value="Nucleotide cyclase"/>
    <property type="match status" value="1"/>
</dbReference>
<keyword evidence="1" id="KW-0472">Membrane</keyword>
<feature type="transmembrane region" description="Helical" evidence="1">
    <location>
        <begin position="12"/>
        <end position="34"/>
    </location>
</feature>
<evidence type="ECO:0000313" key="5">
    <source>
        <dbReference type="Proteomes" id="UP000051679"/>
    </source>
</evidence>
<dbReference type="Pfam" id="PF00990">
    <property type="entry name" value="GGDEF"/>
    <property type="match status" value="1"/>
</dbReference>
<feature type="transmembrane region" description="Helical" evidence="1">
    <location>
        <begin position="55"/>
        <end position="73"/>
    </location>
</feature>